<feature type="region of interest" description="Disordered" evidence="2">
    <location>
        <begin position="158"/>
        <end position="201"/>
    </location>
</feature>
<evidence type="ECO:0000256" key="1">
    <source>
        <dbReference type="SAM" id="Coils"/>
    </source>
</evidence>
<accession>A0AA36MIC5</accession>
<feature type="coiled-coil region" evidence="1">
    <location>
        <begin position="54"/>
        <end position="137"/>
    </location>
</feature>
<evidence type="ECO:0000256" key="2">
    <source>
        <dbReference type="SAM" id="MobiDB-lite"/>
    </source>
</evidence>
<evidence type="ECO:0000313" key="3">
    <source>
        <dbReference type="EMBL" id="CAJ0610147.1"/>
    </source>
</evidence>
<evidence type="ECO:0000313" key="4">
    <source>
        <dbReference type="Proteomes" id="UP001176961"/>
    </source>
</evidence>
<keyword evidence="4" id="KW-1185">Reference proteome</keyword>
<comment type="caution">
    <text evidence="3">The sequence shown here is derived from an EMBL/GenBank/DDBJ whole genome shotgun (WGS) entry which is preliminary data.</text>
</comment>
<dbReference type="AlphaFoldDB" id="A0AA36MIC5"/>
<dbReference type="EMBL" id="CATQJL010000326">
    <property type="protein sequence ID" value="CAJ0610147.1"/>
    <property type="molecule type" value="Genomic_DNA"/>
</dbReference>
<proteinExistence type="predicted"/>
<reference evidence="3" key="1">
    <citation type="submission" date="2023-07" db="EMBL/GenBank/DDBJ databases">
        <authorList>
            <consortium name="CYATHOMIX"/>
        </authorList>
    </citation>
    <scope>NUCLEOTIDE SEQUENCE</scope>
    <source>
        <strain evidence="3">N/A</strain>
    </source>
</reference>
<keyword evidence="1" id="KW-0175">Coiled coil</keyword>
<protein>
    <submittedName>
        <fullName evidence="3">Uncharacterized protein</fullName>
    </submittedName>
</protein>
<sequence length="201" mass="23152">MIEKRAAPDMASFTAAEAIAELKHALYRKEIEFLDLKCTYLSTRLKSSSESLKNAKLSTEIALLNDKNEKMEGILESTKRRLQTCELQLLEAKSLQSKLREDLLREREQLRMSKKKESELENYVKGLERELRDLRAVRETTPKNCLRPRKNATTYQCMGKSRENADAGEALPKIKTRRPLMDRTNVSQKDADSADSKDEKQ</sequence>
<dbReference type="Proteomes" id="UP001176961">
    <property type="component" value="Unassembled WGS sequence"/>
</dbReference>
<organism evidence="3 4">
    <name type="scientific">Cylicocyclus nassatus</name>
    <name type="common">Nematode worm</name>
    <dbReference type="NCBI Taxonomy" id="53992"/>
    <lineage>
        <taxon>Eukaryota</taxon>
        <taxon>Metazoa</taxon>
        <taxon>Ecdysozoa</taxon>
        <taxon>Nematoda</taxon>
        <taxon>Chromadorea</taxon>
        <taxon>Rhabditida</taxon>
        <taxon>Rhabditina</taxon>
        <taxon>Rhabditomorpha</taxon>
        <taxon>Strongyloidea</taxon>
        <taxon>Strongylidae</taxon>
        <taxon>Cylicocyclus</taxon>
    </lineage>
</organism>
<name>A0AA36MIC5_CYLNA</name>
<feature type="compositionally biased region" description="Basic and acidic residues" evidence="2">
    <location>
        <begin position="189"/>
        <end position="201"/>
    </location>
</feature>
<gene>
    <name evidence="3" type="ORF">CYNAS_LOCUS22130</name>
</gene>